<dbReference type="AlphaFoldDB" id="A0A3Q0J474"/>
<organism evidence="2 3">
    <name type="scientific">Diaphorina citri</name>
    <name type="common">Asian citrus psyllid</name>
    <dbReference type="NCBI Taxonomy" id="121845"/>
    <lineage>
        <taxon>Eukaryota</taxon>
        <taxon>Metazoa</taxon>
        <taxon>Ecdysozoa</taxon>
        <taxon>Arthropoda</taxon>
        <taxon>Hexapoda</taxon>
        <taxon>Insecta</taxon>
        <taxon>Pterygota</taxon>
        <taxon>Neoptera</taxon>
        <taxon>Paraneoptera</taxon>
        <taxon>Hemiptera</taxon>
        <taxon>Sternorrhyncha</taxon>
        <taxon>Psylloidea</taxon>
        <taxon>Psyllidae</taxon>
        <taxon>Diaphorininae</taxon>
        <taxon>Diaphorina</taxon>
    </lineage>
</organism>
<dbReference type="GeneID" id="113468634"/>
<protein>
    <submittedName>
        <fullName evidence="3">Uncharacterized protein LOC113468634</fullName>
    </submittedName>
</protein>
<feature type="region of interest" description="Disordered" evidence="1">
    <location>
        <begin position="90"/>
        <end position="110"/>
    </location>
</feature>
<reference evidence="3" key="1">
    <citation type="submission" date="2025-08" db="UniProtKB">
        <authorList>
            <consortium name="RefSeq"/>
        </authorList>
    </citation>
    <scope>IDENTIFICATION</scope>
</reference>
<proteinExistence type="predicted"/>
<dbReference type="Proteomes" id="UP000079169">
    <property type="component" value="Unplaced"/>
</dbReference>
<keyword evidence="2" id="KW-1185">Reference proteome</keyword>
<dbReference type="RefSeq" id="XP_026681520.1">
    <property type="nucleotide sequence ID" value="XM_026825719.1"/>
</dbReference>
<name>A0A3Q0J474_DIACI</name>
<sequence length="211" mass="24125">MFETHLIFPISRDCEFNLWPNRGNVSWSDMGLSLYSNKWTNQCKLNFPTISSNNGSSESGLLIKLTRLYIPCNQGFLEFMNHTVSHRSNLSSSDSATQPHLFPSPSMGSKAPAASMKICGKLEEINENDREFYFSPNAEEYSPQLLVTGECVFSLSYHFVDHCYNTSITKFNDSIVLYASNKVLQCNFYIMQQYGYQINLTLLVWSKNETK</sequence>
<evidence type="ECO:0000313" key="3">
    <source>
        <dbReference type="RefSeq" id="XP_026681520.1"/>
    </source>
</evidence>
<evidence type="ECO:0000256" key="1">
    <source>
        <dbReference type="SAM" id="MobiDB-lite"/>
    </source>
</evidence>
<gene>
    <name evidence="3" type="primary">LOC113468634</name>
</gene>
<dbReference type="PaxDb" id="121845-A0A3Q0J474"/>
<dbReference type="KEGG" id="dci:113468634"/>
<accession>A0A3Q0J474</accession>
<dbReference type="STRING" id="121845.A0A3Q0J474"/>
<evidence type="ECO:0000313" key="2">
    <source>
        <dbReference type="Proteomes" id="UP000079169"/>
    </source>
</evidence>